<dbReference type="EMBL" id="BARV01011210">
    <property type="protein sequence ID" value="GAI05078.1"/>
    <property type="molecule type" value="Genomic_DNA"/>
</dbReference>
<reference evidence="1" key="1">
    <citation type="journal article" date="2014" name="Front. Microbiol.">
        <title>High frequency of phylogenetically diverse reductive dehalogenase-homologous genes in deep subseafloor sedimentary metagenomes.</title>
        <authorList>
            <person name="Kawai M."/>
            <person name="Futagami T."/>
            <person name="Toyoda A."/>
            <person name="Takaki Y."/>
            <person name="Nishi S."/>
            <person name="Hori S."/>
            <person name="Arai W."/>
            <person name="Tsubouchi T."/>
            <person name="Morono Y."/>
            <person name="Uchiyama I."/>
            <person name="Ito T."/>
            <person name="Fujiyama A."/>
            <person name="Inagaki F."/>
            <person name="Takami H."/>
        </authorList>
    </citation>
    <scope>NUCLEOTIDE SEQUENCE</scope>
    <source>
        <strain evidence="1">Expedition CK06-06</strain>
    </source>
</reference>
<accession>X1KEJ3</accession>
<name>X1KEJ3_9ZZZZ</name>
<sequence length="61" mass="6990">MDKFNKITVGFVIQTFEKNAAGKFVCTKQEFIAGDQCDYEDAEGNPIDPPDYEYQPYNMTL</sequence>
<gene>
    <name evidence="1" type="ORF">S06H3_21360</name>
</gene>
<evidence type="ECO:0000313" key="1">
    <source>
        <dbReference type="EMBL" id="GAI05078.1"/>
    </source>
</evidence>
<protein>
    <submittedName>
        <fullName evidence="1">Uncharacterized protein</fullName>
    </submittedName>
</protein>
<proteinExistence type="predicted"/>
<dbReference type="AlphaFoldDB" id="X1KEJ3"/>
<organism evidence="1">
    <name type="scientific">marine sediment metagenome</name>
    <dbReference type="NCBI Taxonomy" id="412755"/>
    <lineage>
        <taxon>unclassified sequences</taxon>
        <taxon>metagenomes</taxon>
        <taxon>ecological metagenomes</taxon>
    </lineage>
</organism>
<comment type="caution">
    <text evidence="1">The sequence shown here is derived from an EMBL/GenBank/DDBJ whole genome shotgun (WGS) entry which is preliminary data.</text>
</comment>